<protein>
    <submittedName>
        <fullName evidence="2">N-acetyltransferase</fullName>
    </submittedName>
</protein>
<evidence type="ECO:0000313" key="3">
    <source>
        <dbReference type="Proteomes" id="UP000823933"/>
    </source>
</evidence>
<dbReference type="EMBL" id="DXHQ01000035">
    <property type="protein sequence ID" value="HIW08308.1"/>
    <property type="molecule type" value="Genomic_DNA"/>
</dbReference>
<proteinExistence type="predicted"/>
<dbReference type="GO" id="GO:0016747">
    <property type="term" value="F:acyltransferase activity, transferring groups other than amino-acyl groups"/>
    <property type="evidence" value="ECO:0007669"/>
    <property type="project" value="InterPro"/>
</dbReference>
<feature type="domain" description="N-acetyltransferase" evidence="1">
    <location>
        <begin position="1"/>
        <end position="161"/>
    </location>
</feature>
<dbReference type="Proteomes" id="UP000823933">
    <property type="component" value="Unassembled WGS sequence"/>
</dbReference>
<sequence>MFRGANRFELDQIMDIYARARAFMTENGNPTQWGDSYPPRELIEEDILSNRLFVCVINGELEAVFAFVLGEDPTYKVIENGQWLSDGPYGTLHRLASAGRRPGIGRLVIDWCLEHCESLRADTHADNKVMQHVLESNGFTRCGIIHLANGSPRIAYQKLGIRQLNRE</sequence>
<gene>
    <name evidence="2" type="ORF">H9890_02770</name>
</gene>
<reference evidence="2" key="1">
    <citation type="journal article" date="2021" name="PeerJ">
        <title>Extensive microbial diversity within the chicken gut microbiome revealed by metagenomics and culture.</title>
        <authorList>
            <person name="Gilroy R."/>
            <person name="Ravi A."/>
            <person name="Getino M."/>
            <person name="Pursley I."/>
            <person name="Horton D.L."/>
            <person name="Alikhan N.F."/>
            <person name="Baker D."/>
            <person name="Gharbi K."/>
            <person name="Hall N."/>
            <person name="Watson M."/>
            <person name="Adriaenssens E.M."/>
            <person name="Foster-Nyarko E."/>
            <person name="Jarju S."/>
            <person name="Secka A."/>
            <person name="Antonio M."/>
            <person name="Oren A."/>
            <person name="Chaudhuri R.R."/>
            <person name="La Ragione R."/>
            <person name="Hildebrand F."/>
            <person name="Pallen M.J."/>
        </authorList>
    </citation>
    <scope>NUCLEOTIDE SEQUENCE</scope>
    <source>
        <strain evidence="2">ChiHcolR34-3080</strain>
    </source>
</reference>
<dbReference type="SUPFAM" id="SSF55729">
    <property type="entry name" value="Acyl-CoA N-acyltransferases (Nat)"/>
    <property type="match status" value="1"/>
</dbReference>
<dbReference type="PROSITE" id="PS51186">
    <property type="entry name" value="GNAT"/>
    <property type="match status" value="1"/>
</dbReference>
<accession>A0A9D1Q9C2</accession>
<reference evidence="2" key="2">
    <citation type="submission" date="2021-04" db="EMBL/GenBank/DDBJ databases">
        <authorList>
            <person name="Gilroy R."/>
        </authorList>
    </citation>
    <scope>NUCLEOTIDE SEQUENCE</scope>
    <source>
        <strain evidence="2">ChiHcolR34-3080</strain>
    </source>
</reference>
<dbReference type="AlphaFoldDB" id="A0A9D1Q9C2"/>
<dbReference type="InterPro" id="IPR000182">
    <property type="entry name" value="GNAT_dom"/>
</dbReference>
<name>A0A9D1Q9C2_9FIRM</name>
<comment type="caution">
    <text evidence="2">The sequence shown here is derived from an EMBL/GenBank/DDBJ whole genome shotgun (WGS) entry which is preliminary data.</text>
</comment>
<evidence type="ECO:0000259" key="1">
    <source>
        <dbReference type="PROSITE" id="PS51186"/>
    </source>
</evidence>
<evidence type="ECO:0000313" key="2">
    <source>
        <dbReference type="EMBL" id="HIW08308.1"/>
    </source>
</evidence>
<organism evidence="2 3">
    <name type="scientific">Candidatus Faecalibacterium intestinigallinarum</name>
    <dbReference type="NCBI Taxonomy" id="2838581"/>
    <lineage>
        <taxon>Bacteria</taxon>
        <taxon>Bacillati</taxon>
        <taxon>Bacillota</taxon>
        <taxon>Clostridia</taxon>
        <taxon>Eubacteriales</taxon>
        <taxon>Oscillospiraceae</taxon>
        <taxon>Faecalibacterium</taxon>
    </lineage>
</organism>
<dbReference type="Gene3D" id="3.40.630.30">
    <property type="match status" value="1"/>
</dbReference>
<dbReference type="InterPro" id="IPR016181">
    <property type="entry name" value="Acyl_CoA_acyltransferase"/>
</dbReference>